<proteinExistence type="inferred from homology"/>
<reference evidence="9 10" key="1">
    <citation type="submission" date="2018-03" db="EMBL/GenBank/DDBJ databases">
        <title>Genomic Encyclopedia of Type Strains, Phase III (KMG-III): the genomes of soil and plant-associated and newly described type strains.</title>
        <authorList>
            <person name="Whitman W."/>
        </authorList>
    </citation>
    <scope>NUCLEOTIDE SEQUENCE [LARGE SCALE GENOMIC DNA]</scope>
    <source>
        <strain evidence="9 10">CGMCC 4.7125</strain>
    </source>
</reference>
<sequence length="196" mass="20580">MTTRDDGLGEQETTTLPRSDDFESRLADEPERWHGGLDLGLLVLRLVLGGTMTVHGLQKLFGAFGGPGIGGFAGMLEQLGYTTQTTLLSWVTALAEFAGGVLLVLGLFTPLGAAALLGVAANIVYVKFSGGFFLSDGTGYEYELMLAAAAFALMFTGSGRIALDKNTPWRRNTLPFGFAGLVLAAGGTVAVLLLCR</sequence>
<keyword evidence="4 8" id="KW-0812">Transmembrane</keyword>
<evidence type="ECO:0000313" key="9">
    <source>
        <dbReference type="EMBL" id="PRX48283.1"/>
    </source>
</evidence>
<comment type="subcellular location">
    <subcellularLocation>
        <location evidence="1">Cell membrane</location>
        <topology evidence="1">Multi-pass membrane protein</topology>
    </subcellularLocation>
</comment>
<evidence type="ECO:0000256" key="2">
    <source>
        <dbReference type="ARBA" id="ARBA00006679"/>
    </source>
</evidence>
<evidence type="ECO:0000313" key="10">
    <source>
        <dbReference type="Proteomes" id="UP000238362"/>
    </source>
</evidence>
<dbReference type="Proteomes" id="UP000238362">
    <property type="component" value="Unassembled WGS sequence"/>
</dbReference>
<dbReference type="InterPro" id="IPR051907">
    <property type="entry name" value="DoxX-like_oxidoreductase"/>
</dbReference>
<dbReference type="PANTHER" id="PTHR33452:SF1">
    <property type="entry name" value="INNER MEMBRANE PROTEIN YPHA-RELATED"/>
    <property type="match status" value="1"/>
</dbReference>
<dbReference type="GO" id="GO:0005886">
    <property type="term" value="C:plasma membrane"/>
    <property type="evidence" value="ECO:0007669"/>
    <property type="project" value="UniProtKB-SubCell"/>
</dbReference>
<protein>
    <submittedName>
        <fullName evidence="9">Putative oxidoreductase</fullName>
    </submittedName>
</protein>
<keyword evidence="3" id="KW-1003">Cell membrane</keyword>
<feature type="transmembrane region" description="Helical" evidence="8">
    <location>
        <begin position="146"/>
        <end position="163"/>
    </location>
</feature>
<evidence type="ECO:0000256" key="5">
    <source>
        <dbReference type="ARBA" id="ARBA00022989"/>
    </source>
</evidence>
<evidence type="ECO:0000256" key="3">
    <source>
        <dbReference type="ARBA" id="ARBA00022475"/>
    </source>
</evidence>
<keyword evidence="6 8" id="KW-0472">Membrane</keyword>
<organism evidence="9 10">
    <name type="scientific">Prauserella shujinwangii</name>
    <dbReference type="NCBI Taxonomy" id="1453103"/>
    <lineage>
        <taxon>Bacteria</taxon>
        <taxon>Bacillati</taxon>
        <taxon>Actinomycetota</taxon>
        <taxon>Actinomycetes</taxon>
        <taxon>Pseudonocardiales</taxon>
        <taxon>Pseudonocardiaceae</taxon>
        <taxon>Prauserella</taxon>
    </lineage>
</organism>
<comment type="similarity">
    <text evidence="2">Belongs to the DoxX family.</text>
</comment>
<feature type="region of interest" description="Disordered" evidence="7">
    <location>
        <begin position="1"/>
        <end position="25"/>
    </location>
</feature>
<dbReference type="Pfam" id="PF07681">
    <property type="entry name" value="DoxX"/>
    <property type="match status" value="1"/>
</dbReference>
<evidence type="ECO:0000256" key="1">
    <source>
        <dbReference type="ARBA" id="ARBA00004651"/>
    </source>
</evidence>
<keyword evidence="5 8" id="KW-1133">Transmembrane helix</keyword>
<name>A0A2T0LW85_9PSEU</name>
<dbReference type="InterPro" id="IPR032808">
    <property type="entry name" value="DoxX"/>
</dbReference>
<dbReference type="RefSeq" id="WP_106178384.1">
    <property type="nucleotide sequence ID" value="NZ_PVNH01000004.1"/>
</dbReference>
<evidence type="ECO:0000256" key="6">
    <source>
        <dbReference type="ARBA" id="ARBA00023136"/>
    </source>
</evidence>
<gene>
    <name evidence="9" type="ORF">B0I33_10497</name>
</gene>
<dbReference type="OrthoDB" id="346004at2"/>
<dbReference type="EMBL" id="PVNH01000004">
    <property type="protein sequence ID" value="PRX48283.1"/>
    <property type="molecule type" value="Genomic_DNA"/>
</dbReference>
<comment type="caution">
    <text evidence="9">The sequence shown here is derived from an EMBL/GenBank/DDBJ whole genome shotgun (WGS) entry which is preliminary data.</text>
</comment>
<dbReference type="PANTHER" id="PTHR33452">
    <property type="entry name" value="OXIDOREDUCTASE CATD-RELATED"/>
    <property type="match status" value="1"/>
</dbReference>
<feature type="transmembrane region" description="Helical" evidence="8">
    <location>
        <begin position="175"/>
        <end position="195"/>
    </location>
</feature>
<evidence type="ECO:0000256" key="7">
    <source>
        <dbReference type="SAM" id="MobiDB-lite"/>
    </source>
</evidence>
<dbReference type="AlphaFoldDB" id="A0A2T0LW85"/>
<keyword evidence="10" id="KW-1185">Reference proteome</keyword>
<evidence type="ECO:0000256" key="8">
    <source>
        <dbReference type="SAM" id="Phobius"/>
    </source>
</evidence>
<accession>A0A2T0LW85</accession>
<evidence type="ECO:0000256" key="4">
    <source>
        <dbReference type="ARBA" id="ARBA00022692"/>
    </source>
</evidence>